<dbReference type="AlphaFoldDB" id="A0A2G4F445"/>
<comment type="caution">
    <text evidence="2">The sequence shown here is derived from an EMBL/GenBank/DDBJ whole genome shotgun (WGS) entry which is preliminary data.</text>
</comment>
<feature type="transmembrane region" description="Helical" evidence="1">
    <location>
        <begin position="68"/>
        <end position="89"/>
    </location>
</feature>
<dbReference type="RefSeq" id="WP_096828841.1">
    <property type="nucleotide sequence ID" value="NZ_NXIB02000018.1"/>
</dbReference>
<name>A0A2G4F445_9CYAN</name>
<evidence type="ECO:0000313" key="3">
    <source>
        <dbReference type="Proteomes" id="UP000226442"/>
    </source>
</evidence>
<organism evidence="2 3">
    <name type="scientific">Tychonema bourrellyi FEM_GT703</name>
    <dbReference type="NCBI Taxonomy" id="2040638"/>
    <lineage>
        <taxon>Bacteria</taxon>
        <taxon>Bacillati</taxon>
        <taxon>Cyanobacteriota</taxon>
        <taxon>Cyanophyceae</taxon>
        <taxon>Oscillatoriophycideae</taxon>
        <taxon>Oscillatoriales</taxon>
        <taxon>Microcoleaceae</taxon>
        <taxon>Tychonema</taxon>
    </lineage>
</organism>
<accession>A0A2G4F445</accession>
<sequence length="107" mass="12341">MTTSNHSHYFQDIRHLHRILAPIMLLPLLLTTITGTVYQVVDLAGQEKAFKWLLHWHKGHFGALNLEVIYPFLNALGLFLLLFTGISMWQRSQHSSKKQSTEVKSND</sequence>
<dbReference type="OrthoDB" id="515274at2"/>
<keyword evidence="3" id="KW-1185">Reference proteome</keyword>
<dbReference type="EMBL" id="NXIB02000018">
    <property type="protein sequence ID" value="PHX56532.1"/>
    <property type="molecule type" value="Genomic_DNA"/>
</dbReference>
<reference evidence="2" key="1">
    <citation type="submission" date="2017-10" db="EMBL/GenBank/DDBJ databases">
        <title>Draft genome sequence of the planktic cyanobacteria Tychonema bourrellyi isolated from alpine lentic freshwater.</title>
        <authorList>
            <person name="Tett A."/>
            <person name="Armanini F."/>
            <person name="Asnicar F."/>
            <person name="Boscaini A."/>
            <person name="Pasolli E."/>
            <person name="Zolfo M."/>
            <person name="Donati C."/>
            <person name="Salmaso N."/>
            <person name="Segata N."/>
        </authorList>
    </citation>
    <scope>NUCLEOTIDE SEQUENCE</scope>
    <source>
        <strain evidence="2">FEM_GT703</strain>
    </source>
</reference>
<dbReference type="Proteomes" id="UP000226442">
    <property type="component" value="Unassembled WGS sequence"/>
</dbReference>
<proteinExistence type="predicted"/>
<evidence type="ECO:0000313" key="2">
    <source>
        <dbReference type="EMBL" id="PHX56532.1"/>
    </source>
</evidence>
<feature type="transmembrane region" description="Helical" evidence="1">
    <location>
        <begin position="20"/>
        <end position="41"/>
    </location>
</feature>
<keyword evidence="1" id="KW-0812">Transmembrane</keyword>
<gene>
    <name evidence="2" type="ORF">CP500_005050</name>
</gene>
<protein>
    <recommendedName>
        <fullName evidence="4">PepSY domain-containing protein</fullName>
    </recommendedName>
</protein>
<evidence type="ECO:0000256" key="1">
    <source>
        <dbReference type="SAM" id="Phobius"/>
    </source>
</evidence>
<evidence type="ECO:0008006" key="4">
    <source>
        <dbReference type="Google" id="ProtNLM"/>
    </source>
</evidence>
<keyword evidence="1" id="KW-1133">Transmembrane helix</keyword>
<keyword evidence="1" id="KW-0472">Membrane</keyword>